<dbReference type="SUPFAM" id="SSF55729">
    <property type="entry name" value="Acyl-CoA N-acyltransferases (Nat)"/>
    <property type="match status" value="1"/>
</dbReference>
<dbReference type="InterPro" id="IPR000182">
    <property type="entry name" value="GNAT_dom"/>
</dbReference>
<dbReference type="KEGG" id="mdn:JT25_020170"/>
<evidence type="ECO:0000313" key="2">
    <source>
        <dbReference type="EMBL" id="AMK78777.1"/>
    </source>
</evidence>
<evidence type="ECO:0000259" key="1">
    <source>
        <dbReference type="PROSITE" id="PS51186"/>
    </source>
</evidence>
<dbReference type="RefSeq" id="WP_036273939.1">
    <property type="nucleotide sequence ID" value="NZ_CP014476.1"/>
</dbReference>
<evidence type="ECO:0000313" key="3">
    <source>
        <dbReference type="Proteomes" id="UP000030512"/>
    </source>
</evidence>
<organism evidence="2 3">
    <name type="scientific">Methylomonas denitrificans</name>
    <dbReference type="NCBI Taxonomy" id="1538553"/>
    <lineage>
        <taxon>Bacteria</taxon>
        <taxon>Pseudomonadati</taxon>
        <taxon>Pseudomonadota</taxon>
        <taxon>Gammaproteobacteria</taxon>
        <taxon>Methylococcales</taxon>
        <taxon>Methylococcaceae</taxon>
        <taxon>Methylomonas</taxon>
    </lineage>
</organism>
<dbReference type="AlphaFoldDB" id="A0A140E5V3"/>
<sequence>MKLKFLQATPDHAEVIGSLVVQLTQEICERTHAQHFDIDLEGTVQRCEALLSAGHYAAIIGCSDDIPVAVSTITETYALYAGGKIGVIQEFYVIPEFRRSGVGALLIEQVRIYGQQRGWSCIELCTPPLPEFERTLSFYQHNGLIPVGGRKMRQNLATNG</sequence>
<dbReference type="CDD" id="cd04301">
    <property type="entry name" value="NAT_SF"/>
    <property type="match status" value="1"/>
</dbReference>
<gene>
    <name evidence="2" type="ORF">JT25_020170</name>
</gene>
<dbReference type="Pfam" id="PF00583">
    <property type="entry name" value="Acetyltransf_1"/>
    <property type="match status" value="1"/>
</dbReference>
<dbReference type="GO" id="GO:0016747">
    <property type="term" value="F:acyltransferase activity, transferring groups other than amino-acyl groups"/>
    <property type="evidence" value="ECO:0007669"/>
    <property type="project" value="InterPro"/>
</dbReference>
<dbReference type="STRING" id="1538553.JT25_020170"/>
<feature type="domain" description="N-acetyltransferase" evidence="1">
    <location>
        <begin position="3"/>
        <end position="160"/>
    </location>
</feature>
<dbReference type="OrthoDB" id="9789605at2"/>
<accession>A0A140E5V3</accession>
<proteinExistence type="predicted"/>
<dbReference type="Gene3D" id="3.40.630.30">
    <property type="match status" value="1"/>
</dbReference>
<reference evidence="2 3" key="1">
    <citation type="journal article" date="2015" name="Environ. Microbiol.">
        <title>Methane oxidation coupled to nitrate reduction under hypoxia by the Gammaproteobacterium Methylomonas denitrificans, sp. nov. type strain FJG1.</title>
        <authorList>
            <person name="Kits K.D."/>
            <person name="Klotz M.G."/>
            <person name="Stein L.Y."/>
        </authorList>
    </citation>
    <scope>NUCLEOTIDE SEQUENCE [LARGE SCALE GENOMIC DNA]</scope>
    <source>
        <strain evidence="2 3">FJG1</strain>
    </source>
</reference>
<dbReference type="Proteomes" id="UP000030512">
    <property type="component" value="Chromosome"/>
</dbReference>
<protein>
    <submittedName>
        <fullName evidence="2">Acetyltransferase</fullName>
    </submittedName>
</protein>
<keyword evidence="3" id="KW-1185">Reference proteome</keyword>
<dbReference type="PROSITE" id="PS51186">
    <property type="entry name" value="GNAT"/>
    <property type="match status" value="1"/>
</dbReference>
<dbReference type="EMBL" id="CP014476">
    <property type="protein sequence ID" value="AMK78777.1"/>
    <property type="molecule type" value="Genomic_DNA"/>
</dbReference>
<keyword evidence="2" id="KW-0808">Transferase</keyword>
<dbReference type="InterPro" id="IPR016181">
    <property type="entry name" value="Acyl_CoA_acyltransferase"/>
</dbReference>
<name>A0A140E5V3_9GAMM</name>